<keyword evidence="3" id="KW-1185">Reference proteome</keyword>
<evidence type="ECO:0000313" key="3">
    <source>
        <dbReference type="Proteomes" id="UP000002698"/>
    </source>
</evidence>
<feature type="transmembrane region" description="Helical" evidence="1">
    <location>
        <begin position="54"/>
        <end position="74"/>
    </location>
</feature>
<dbReference type="EMBL" id="CR936257">
    <property type="protein sequence ID" value="CAI50145.1"/>
    <property type="molecule type" value="Genomic_DNA"/>
</dbReference>
<feature type="transmembrane region" description="Helical" evidence="1">
    <location>
        <begin position="81"/>
        <end position="102"/>
    </location>
</feature>
<name>A0A1U7EY67_NATPD</name>
<keyword evidence="1" id="KW-0472">Membrane</keyword>
<feature type="transmembrane region" description="Helical" evidence="1">
    <location>
        <begin position="114"/>
        <end position="142"/>
    </location>
</feature>
<dbReference type="RefSeq" id="WP_011323761.1">
    <property type="nucleotide sequence ID" value="NC_007426.1"/>
</dbReference>
<proteinExistence type="predicted"/>
<sequence length="148" mass="13970">MVSFPAGDTLAAYATGERPRAATGVVVAVAAVAAVSLAALGAMEAAFGDAPSGAVFMFVVGPLPVAAGAVCGWFRLGFPAAAVSGVSTGVAFYVVVAVGAAVDVGGFGGGDTPLAAFSMVLASTGLVWATGGFVAGVIANLATGGAES</sequence>
<dbReference type="AlphaFoldDB" id="A0A1U7EY67"/>
<dbReference type="HOGENOM" id="CLU_1754756_0_0_2"/>
<reference evidence="2 3" key="1">
    <citation type="journal article" date="2005" name="Genome Res.">
        <title>Living with two extremes: conclusions from the genome sequence of Natronomonas pharaonis.</title>
        <authorList>
            <person name="Falb M."/>
            <person name="Pfeiffer F."/>
            <person name="Palm P."/>
            <person name="Rodewald K."/>
            <person name="Hickmann V."/>
            <person name="Tittor J."/>
            <person name="Oesterhelt D."/>
        </authorList>
    </citation>
    <scope>NUCLEOTIDE SEQUENCE [LARGE SCALE GENOMIC DNA]</scope>
    <source>
        <strain evidence="3">ATCC 35678 / DSM 2160 / CIP 103997 / JCM 8858 / NBRC 14720 / NCIMB 2260 / Gabara</strain>
    </source>
</reference>
<gene>
    <name evidence="2" type="ordered locus">NP_4108A</name>
</gene>
<dbReference type="STRING" id="348780.NP_4108A"/>
<dbReference type="Proteomes" id="UP000002698">
    <property type="component" value="Chromosome"/>
</dbReference>
<feature type="transmembrane region" description="Helical" evidence="1">
    <location>
        <begin position="21"/>
        <end position="42"/>
    </location>
</feature>
<protein>
    <submittedName>
        <fullName evidence="2">Uncharacterized protein</fullName>
    </submittedName>
</protein>
<dbReference type="eggNOG" id="ENOG502N5EK">
    <property type="taxonomic scope" value="Archaea"/>
</dbReference>
<dbReference type="KEGG" id="nph:NP_4108A"/>
<keyword evidence="1" id="KW-1133">Transmembrane helix</keyword>
<keyword evidence="1" id="KW-0812">Transmembrane</keyword>
<dbReference type="GeneID" id="3701975"/>
<accession>A0A1U7EY67</accession>
<evidence type="ECO:0000313" key="2">
    <source>
        <dbReference type="EMBL" id="CAI50145.1"/>
    </source>
</evidence>
<dbReference type="EnsemblBacteria" id="CAI50145">
    <property type="protein sequence ID" value="CAI50145"/>
    <property type="gene ID" value="NP_4108A"/>
</dbReference>
<evidence type="ECO:0000256" key="1">
    <source>
        <dbReference type="SAM" id="Phobius"/>
    </source>
</evidence>
<organism evidence="2 3">
    <name type="scientific">Natronomonas pharaonis (strain ATCC 35678 / DSM 2160 / CIP 103997 / JCM 8858 / NBRC 14720 / NCIMB 2260 / Gabara)</name>
    <name type="common">Halobacterium pharaonis</name>
    <dbReference type="NCBI Taxonomy" id="348780"/>
    <lineage>
        <taxon>Archaea</taxon>
        <taxon>Methanobacteriati</taxon>
        <taxon>Methanobacteriota</taxon>
        <taxon>Stenosarchaea group</taxon>
        <taxon>Halobacteria</taxon>
        <taxon>Halobacteriales</taxon>
        <taxon>Natronomonadaceae</taxon>
        <taxon>Natronomonas</taxon>
    </lineage>
</organism>